<feature type="compositionally biased region" description="Basic and acidic residues" evidence="2">
    <location>
        <begin position="452"/>
        <end position="464"/>
    </location>
</feature>
<evidence type="ECO:0000313" key="3">
    <source>
        <dbReference type="EMBL" id="CAG9322890.1"/>
    </source>
</evidence>
<dbReference type="AlphaFoldDB" id="A0AAU9JFM6"/>
<dbReference type="EMBL" id="CAJZBQ010000032">
    <property type="protein sequence ID" value="CAG9322890.1"/>
    <property type="molecule type" value="Genomic_DNA"/>
</dbReference>
<feature type="region of interest" description="Disordered" evidence="2">
    <location>
        <begin position="397"/>
        <end position="476"/>
    </location>
</feature>
<evidence type="ECO:0000256" key="1">
    <source>
        <dbReference type="SAM" id="Coils"/>
    </source>
</evidence>
<evidence type="ECO:0000256" key="2">
    <source>
        <dbReference type="SAM" id="MobiDB-lite"/>
    </source>
</evidence>
<feature type="region of interest" description="Disordered" evidence="2">
    <location>
        <begin position="1"/>
        <end position="55"/>
    </location>
</feature>
<reference evidence="3" key="1">
    <citation type="submission" date="2021-09" db="EMBL/GenBank/DDBJ databases">
        <authorList>
            <consortium name="AG Swart"/>
            <person name="Singh M."/>
            <person name="Singh A."/>
            <person name="Seah K."/>
            <person name="Emmerich C."/>
        </authorList>
    </citation>
    <scope>NUCLEOTIDE SEQUENCE</scope>
    <source>
        <strain evidence="3">ATCC30299</strain>
    </source>
</reference>
<keyword evidence="1" id="KW-0175">Coiled coil</keyword>
<organism evidence="3 4">
    <name type="scientific">Blepharisma stoltei</name>
    <dbReference type="NCBI Taxonomy" id="1481888"/>
    <lineage>
        <taxon>Eukaryota</taxon>
        <taxon>Sar</taxon>
        <taxon>Alveolata</taxon>
        <taxon>Ciliophora</taxon>
        <taxon>Postciliodesmatophora</taxon>
        <taxon>Heterotrichea</taxon>
        <taxon>Heterotrichida</taxon>
        <taxon>Blepharismidae</taxon>
        <taxon>Blepharisma</taxon>
    </lineage>
</organism>
<gene>
    <name evidence="3" type="ORF">BSTOLATCC_MIC32001</name>
</gene>
<keyword evidence="4" id="KW-1185">Reference proteome</keyword>
<comment type="caution">
    <text evidence="3">The sequence shown here is derived from an EMBL/GenBank/DDBJ whole genome shotgun (WGS) entry which is preliminary data.</text>
</comment>
<feature type="coiled-coil region" evidence="1">
    <location>
        <begin position="139"/>
        <end position="245"/>
    </location>
</feature>
<feature type="compositionally biased region" description="Basic and acidic residues" evidence="2">
    <location>
        <begin position="401"/>
        <end position="435"/>
    </location>
</feature>
<sequence>MESYENNSDLEEIQEYGNKEKENYESDFEEDLDESFPKTNSKTPDPLHQVVKSNQYIPYKEAEDTSSIAPSIMDTPLRAQKYLSRLNKENIELRSQLKNLNRKLNEVLEISKKKPRARSTSVNREHVRHEQLNIKDKQVKIYENEWKKLKSRLEKIQGTDYTKQLKDEISQKETQIKELEKKVKSMKLKQNDRGKHLNKLEDDLPDHVKSANEASSEKNRLTELVRDLEQKLEKSHEEYEHWYEKEIDLNEKLEKLNEIAGQYDFKPVSKKGKEICILYEELSKSYQKSLKIYENTINQLKFQERDLKQQYDSNDLELSQANKKIKWKQEELAKIQDELNKVMESGSSIQSLDRLISLANHKRTSRSGSEISTPRYMNSAESRRRINVIAEVEESLAESKSATRDLSSKDLGRRGLSSREIREQAKIDLESENPRKSLLKKQLIESLPPKPPSREIKPPSREIKPQPNIEESLKPSFSKPKFNFKTAIEENIETNDSKTERKQPDIITQEKIAEEKMKKGMTMDRVDGLLGIVKEKEALEPKINDTPLVNFKSPEVLPKSNIFEELEAGSKKDSALKSIFGEEKEKKPNDLFFSRNIENKPEISPQRPAENDLFTQVNSGLNFGTKMGRDRSHLFQEKVADPFNIKPVEPELFFNELAQKELFFTNDTTANPNSEESLLPIKSKAGRDRSHLVSNKKEPGFLEDLNKNSGFVNYSDRNPQDFSAFRNQAEINPTNDRNKARKITVGNSGDELKKLAEKAEKQEFFQGLFGENDNVKIDTTKIQSKLLPTSFEKKINNNLPVSQPLESKVNILNIDEKEKPSMINLNPSIGAKAQAQPPKKPVAFDLIEEDLIL</sequence>
<accession>A0AAU9JFM6</accession>
<feature type="coiled-coil region" evidence="1">
    <location>
        <begin position="83"/>
        <end position="114"/>
    </location>
</feature>
<evidence type="ECO:0000313" key="4">
    <source>
        <dbReference type="Proteomes" id="UP001162131"/>
    </source>
</evidence>
<feature type="coiled-coil region" evidence="1">
    <location>
        <begin position="290"/>
        <end position="345"/>
    </location>
</feature>
<feature type="compositionally biased region" description="Acidic residues" evidence="2">
    <location>
        <begin position="25"/>
        <end position="34"/>
    </location>
</feature>
<feature type="region of interest" description="Disordered" evidence="2">
    <location>
        <begin position="667"/>
        <end position="690"/>
    </location>
</feature>
<name>A0AAU9JFM6_9CILI</name>
<protein>
    <submittedName>
        <fullName evidence="3">Uncharacterized protein</fullName>
    </submittedName>
</protein>
<feature type="compositionally biased region" description="Polar residues" evidence="2">
    <location>
        <begin position="667"/>
        <end position="676"/>
    </location>
</feature>
<dbReference type="Proteomes" id="UP001162131">
    <property type="component" value="Unassembled WGS sequence"/>
</dbReference>
<proteinExistence type="predicted"/>